<feature type="transmembrane region" description="Helical" evidence="1">
    <location>
        <begin position="617"/>
        <end position="636"/>
    </location>
</feature>
<dbReference type="AlphaFoldDB" id="A0AAW9JQW7"/>
<protein>
    <recommendedName>
        <fullName evidence="4">Bacteriocin-associated integral membrane protein</fullName>
    </recommendedName>
</protein>
<keyword evidence="1" id="KW-1133">Transmembrane helix</keyword>
<feature type="transmembrane region" description="Helical" evidence="1">
    <location>
        <begin position="202"/>
        <end position="223"/>
    </location>
</feature>
<sequence length="649" mass="75018">MKKIFYLLLSVSIISFLYTFTFIIKESLDYTIPDIKESITIETYDANSPKYVYDFIQKYAVEHDIDIHKIVFSTSEKGEPEKKIFSFLSSEKKNYSYPSNFFKSKVEFYNRSDIIYENPIGTYATTKRTPKNLVYDFEKMGISVSVEKHSMIDFIYIMFLSPFGILSTILLFITIISSIFYSFSTLKKIGILEIMGKSTFPLLVNDVLFILLSVTLVSLFFSVKNNILILYYIFIAITLILFFTLFLLVSRGFIISLISTVNKINGKKGYDFTLKVSIFLKLITFSIFIIISFNLIANVNVSKNLQTKMASWKTNDPYYRLLFSNSTTFFDDDKRENSNTRLLPLITLAENNESILFEKVLEDNGNVDNQVNILSNFISVNSNYVNSFPIYDNKEKIIGNLSPDKFYCLIPEKFAHMTDKISDEARKEIAFNFDVTGEKLSYYNDELEIISIKDNQSILDLNSENMSNTEYLNSILLVVSINSIKPNIEKLLAEVSQGNYLFQNPEKIMNFISKNNMNSEFFGLTSQTDLALEQLAKINQEITINMMVLTFIVAIFILLQFFVCWSYIEVNKKRNFLEYLFGKSYIQRHGKFIFSMSALSIVISIIFLIFNFEFLKIALVGVLVEFIIIIIAISVSEKNKRFAIIKKEV</sequence>
<gene>
    <name evidence="2" type="ORF">RAK27_10535</name>
</gene>
<proteinExistence type="predicted"/>
<feature type="transmembrane region" description="Helical" evidence="1">
    <location>
        <begin position="589"/>
        <end position="611"/>
    </location>
</feature>
<feature type="transmembrane region" description="Helical" evidence="1">
    <location>
        <begin position="278"/>
        <end position="297"/>
    </location>
</feature>
<name>A0AAW9JQW7_CARML</name>
<comment type="caution">
    <text evidence="2">The sequence shown here is derived from an EMBL/GenBank/DDBJ whole genome shotgun (WGS) entry which is preliminary data.</text>
</comment>
<dbReference type="Proteomes" id="UP001290462">
    <property type="component" value="Unassembled WGS sequence"/>
</dbReference>
<keyword evidence="1" id="KW-0812">Transmembrane</keyword>
<feature type="transmembrane region" description="Helical" evidence="1">
    <location>
        <begin position="5"/>
        <end position="24"/>
    </location>
</feature>
<accession>A0AAW9JQW7</accession>
<evidence type="ECO:0000313" key="3">
    <source>
        <dbReference type="Proteomes" id="UP001290462"/>
    </source>
</evidence>
<dbReference type="EMBL" id="JAVBVO010000003">
    <property type="protein sequence ID" value="MDZ5759095.1"/>
    <property type="molecule type" value="Genomic_DNA"/>
</dbReference>
<evidence type="ECO:0000256" key="1">
    <source>
        <dbReference type="SAM" id="Phobius"/>
    </source>
</evidence>
<feature type="transmembrane region" description="Helical" evidence="1">
    <location>
        <begin position="546"/>
        <end position="568"/>
    </location>
</feature>
<evidence type="ECO:0008006" key="4">
    <source>
        <dbReference type="Google" id="ProtNLM"/>
    </source>
</evidence>
<dbReference type="RefSeq" id="WP_322809042.1">
    <property type="nucleotide sequence ID" value="NZ_JAVBVO010000003.1"/>
</dbReference>
<feature type="transmembrane region" description="Helical" evidence="1">
    <location>
        <begin position="154"/>
        <end position="181"/>
    </location>
</feature>
<reference evidence="2" key="1">
    <citation type="submission" date="2023-08" db="EMBL/GenBank/DDBJ databases">
        <title>Genomic characterization of piscicolin 126 produced by Carnobacterium maltaromaticum CM22 strain isolated from salmon (Salmo salar).</title>
        <authorList>
            <person name="Gonzalez-Gragera E."/>
            <person name="Garcia-Lopez J.D."/>
            <person name="Teso-Perez C."/>
            <person name="Gimenez-Hernandez I."/>
            <person name="Peralta-Sanchez J.M."/>
            <person name="Valdivia E."/>
            <person name="Montalban-Lopez M."/>
            <person name="Martin-Platero A.M."/>
            <person name="Banos A."/>
            <person name="Martinez-Bueno M."/>
        </authorList>
    </citation>
    <scope>NUCLEOTIDE SEQUENCE</scope>
    <source>
        <strain evidence="2">CM22</strain>
    </source>
</reference>
<organism evidence="2 3">
    <name type="scientific">Carnobacterium maltaromaticum</name>
    <name type="common">Carnobacterium piscicola</name>
    <dbReference type="NCBI Taxonomy" id="2751"/>
    <lineage>
        <taxon>Bacteria</taxon>
        <taxon>Bacillati</taxon>
        <taxon>Bacillota</taxon>
        <taxon>Bacilli</taxon>
        <taxon>Lactobacillales</taxon>
        <taxon>Carnobacteriaceae</taxon>
        <taxon>Carnobacterium</taxon>
    </lineage>
</organism>
<evidence type="ECO:0000313" key="2">
    <source>
        <dbReference type="EMBL" id="MDZ5759095.1"/>
    </source>
</evidence>
<feature type="transmembrane region" description="Helical" evidence="1">
    <location>
        <begin position="229"/>
        <end position="258"/>
    </location>
</feature>
<keyword evidence="1" id="KW-0472">Membrane</keyword>